<sequence>MSDDDWDDDYTSDDVEYDDDPYEYDDDGDQEEEVVEEEDEDANQTEDVEEIDDDNGSEAEGENDDEDQERGTGSMSNYEYAKPWGGTGEFMDSYGIERTPEGYQEANEMVDTMREAAEREGDSGRRK</sequence>
<name>F8MTM0_NEUT8</name>
<feature type="compositionally biased region" description="Acidic residues" evidence="1">
    <location>
        <begin position="1"/>
        <end position="68"/>
    </location>
</feature>
<dbReference type="RefSeq" id="XP_009853194.1">
    <property type="nucleotide sequence ID" value="XM_009854892.1"/>
</dbReference>
<keyword evidence="3" id="KW-1185">Reference proteome</keyword>
<reference evidence="3" key="1">
    <citation type="journal article" date="2011" name="Genetics">
        <title>Massive changes in genome architecture accompany the transition to self-fertility in the filamentous fungus Neurospora tetrasperma.</title>
        <authorList>
            <person name="Ellison C.E."/>
            <person name="Stajich J.E."/>
            <person name="Jacobson D.J."/>
            <person name="Natvig D.O."/>
            <person name="Lapidus A."/>
            <person name="Foster B."/>
            <person name="Aerts A."/>
            <person name="Riley R."/>
            <person name="Lindquist E.A."/>
            <person name="Grigoriev I.V."/>
            <person name="Taylor J.W."/>
        </authorList>
    </citation>
    <scope>NUCLEOTIDE SEQUENCE [LARGE SCALE GENOMIC DNA]</scope>
    <source>
        <strain evidence="3">FGSC 2508 / P0657</strain>
    </source>
</reference>
<proteinExistence type="predicted"/>
<gene>
    <name evidence="2" type="ORF">NEUTE1DRAFT_102785</name>
</gene>
<dbReference type="VEuPathDB" id="FungiDB:NEUTE1DRAFT_102785"/>
<dbReference type="EMBL" id="GL891306">
    <property type="protein sequence ID" value="EGO55352.1"/>
    <property type="molecule type" value="Genomic_DNA"/>
</dbReference>
<evidence type="ECO:0000256" key="1">
    <source>
        <dbReference type="SAM" id="MobiDB-lite"/>
    </source>
</evidence>
<evidence type="ECO:0000313" key="2">
    <source>
        <dbReference type="EMBL" id="EGO55352.1"/>
    </source>
</evidence>
<feature type="compositionally biased region" description="Basic and acidic residues" evidence="1">
    <location>
        <begin position="111"/>
        <end position="127"/>
    </location>
</feature>
<dbReference type="KEGG" id="nte:NEUTE1DRAFT102785"/>
<dbReference type="HOGENOM" id="CLU_1971151_0_0_1"/>
<dbReference type="Proteomes" id="UP000008065">
    <property type="component" value="Unassembled WGS sequence"/>
</dbReference>
<protein>
    <submittedName>
        <fullName evidence="2">Uncharacterized protein</fullName>
    </submittedName>
</protein>
<dbReference type="AlphaFoldDB" id="F8MTM0"/>
<evidence type="ECO:0000313" key="3">
    <source>
        <dbReference type="Proteomes" id="UP000008065"/>
    </source>
</evidence>
<dbReference type="OrthoDB" id="4232400at2759"/>
<feature type="region of interest" description="Disordered" evidence="1">
    <location>
        <begin position="1"/>
        <end position="127"/>
    </location>
</feature>
<dbReference type="GeneID" id="20821954"/>
<accession>F8MTM0</accession>
<organism evidence="2 3">
    <name type="scientific">Neurospora tetrasperma (strain FGSC 2508 / ATCC MYA-4615 / P0657)</name>
    <dbReference type="NCBI Taxonomy" id="510951"/>
    <lineage>
        <taxon>Eukaryota</taxon>
        <taxon>Fungi</taxon>
        <taxon>Dikarya</taxon>
        <taxon>Ascomycota</taxon>
        <taxon>Pezizomycotina</taxon>
        <taxon>Sordariomycetes</taxon>
        <taxon>Sordariomycetidae</taxon>
        <taxon>Sordariales</taxon>
        <taxon>Sordariaceae</taxon>
        <taxon>Neurospora</taxon>
    </lineage>
</organism>